<evidence type="ECO:0000256" key="7">
    <source>
        <dbReference type="ARBA" id="ARBA00022723"/>
    </source>
</evidence>
<dbReference type="RefSeq" id="WP_204204090.1">
    <property type="nucleotide sequence ID" value="NZ_JAFELM010000034.1"/>
</dbReference>
<evidence type="ECO:0000256" key="5">
    <source>
        <dbReference type="ARBA" id="ARBA00022438"/>
    </source>
</evidence>
<dbReference type="Proteomes" id="UP001518925">
    <property type="component" value="Unassembled WGS sequence"/>
</dbReference>
<keyword evidence="7" id="KW-0479">Metal-binding</keyword>
<dbReference type="PANTHER" id="PTHR34448">
    <property type="entry name" value="AMINOPEPTIDASE"/>
    <property type="match status" value="1"/>
</dbReference>
<evidence type="ECO:0000256" key="2">
    <source>
        <dbReference type="ARBA" id="ARBA00001946"/>
    </source>
</evidence>
<protein>
    <submittedName>
        <fullName evidence="10">Aminopeptidase</fullName>
    </submittedName>
</protein>
<proteinExistence type="inferred from homology"/>
<comment type="caution">
    <text evidence="10">The sequence shown here is derived from an EMBL/GenBank/DDBJ whole genome shotgun (WGS) entry which is preliminary data.</text>
</comment>
<keyword evidence="9" id="KW-0482">Metalloprotease</keyword>
<comment type="cofactor">
    <cofactor evidence="2">
        <name>Mg(2+)</name>
        <dbReference type="ChEBI" id="CHEBI:18420"/>
    </cofactor>
</comment>
<dbReference type="PANTHER" id="PTHR34448:SF3">
    <property type="entry name" value="AMINOPEPTIDASE AMPS"/>
    <property type="match status" value="1"/>
</dbReference>
<comment type="cofactor">
    <cofactor evidence="3">
        <name>Zn(2+)</name>
        <dbReference type="ChEBI" id="CHEBI:29105"/>
    </cofactor>
</comment>
<sequence>MRTFEENLEKYAELAVKVGVNIQPGQTLFVNADISSAPFVRKVVKKAYEVGAKLVQVEWSDEVVTRTRYDYASDESFEYFPKWRADMLEQAYKEGAAALHIVSMNPELLKGVDPNKISRLARVAGEASKEYMKYPRGFKISWSIVAVPSVAWAGKVFPEVSSSEEQVEKLWNAIFDATRITQDNPIEAWINHNQNLNNKVDYLNNENFQYLHYTAPGTDLTIELAEKHLWVGAESIDDSGSSFVANMPTEEVFTTPLKTGVNGTVRSTKPLSYAGNVINNFSLTFKDGRIVDFQAEEGYEALQKLIETDEGSHYLGEVALVPHDSPISNTNILFYNTLFDENASNHLAIGSSYTFTIQDGNDMSEQDLTDNGINQSVTHVDFMIGSGDMDIDGIKKDGTVVPLFRKGNWV</sequence>
<keyword evidence="11" id="KW-1185">Reference proteome</keyword>
<dbReference type="Gene3D" id="3.40.1830.10">
    <property type="entry name" value="Thermophilic metalloprotease (M29)"/>
    <property type="match status" value="1"/>
</dbReference>
<gene>
    <name evidence="10" type="ORF">JR050_13835</name>
</gene>
<keyword evidence="8" id="KW-0378">Hydrolase</keyword>
<name>A0ABS2DK13_9BACI</name>
<dbReference type="GO" id="GO:0004177">
    <property type="term" value="F:aminopeptidase activity"/>
    <property type="evidence" value="ECO:0007669"/>
    <property type="project" value="UniProtKB-KW"/>
</dbReference>
<evidence type="ECO:0000256" key="1">
    <source>
        <dbReference type="ARBA" id="ARBA00001941"/>
    </source>
</evidence>
<evidence type="ECO:0000256" key="3">
    <source>
        <dbReference type="ARBA" id="ARBA00001947"/>
    </source>
</evidence>
<accession>A0ABS2DK13</accession>
<reference evidence="10 11" key="1">
    <citation type="submission" date="2021-02" db="EMBL/GenBank/DDBJ databases">
        <title>Bacillus sp. RD4P76, an endophyte from a halophyte.</title>
        <authorList>
            <person name="Sun J.-Q."/>
        </authorList>
    </citation>
    <scope>NUCLEOTIDE SEQUENCE [LARGE SCALE GENOMIC DNA]</scope>
    <source>
        <strain evidence="10 11">RD4P76</strain>
    </source>
</reference>
<comment type="similarity">
    <text evidence="4">Belongs to the peptidase M29 family.</text>
</comment>
<dbReference type="InterPro" id="IPR000787">
    <property type="entry name" value="Peptidase_M29"/>
</dbReference>
<dbReference type="InterPro" id="IPR035097">
    <property type="entry name" value="M29_N-terminal"/>
</dbReference>
<keyword evidence="5 10" id="KW-0031">Aminopeptidase</keyword>
<keyword evidence="6" id="KW-0645">Protease</keyword>
<evidence type="ECO:0000256" key="8">
    <source>
        <dbReference type="ARBA" id="ARBA00022801"/>
    </source>
</evidence>
<evidence type="ECO:0000256" key="6">
    <source>
        <dbReference type="ARBA" id="ARBA00022670"/>
    </source>
</evidence>
<evidence type="ECO:0000313" key="10">
    <source>
        <dbReference type="EMBL" id="MBM6618747.1"/>
    </source>
</evidence>
<organism evidence="10 11">
    <name type="scientific">Bacillus suaedaesalsae</name>
    <dbReference type="NCBI Taxonomy" id="2810349"/>
    <lineage>
        <taxon>Bacteria</taxon>
        <taxon>Bacillati</taxon>
        <taxon>Bacillota</taxon>
        <taxon>Bacilli</taxon>
        <taxon>Bacillales</taxon>
        <taxon>Bacillaceae</taxon>
        <taxon>Bacillus</taxon>
    </lineage>
</organism>
<dbReference type="EMBL" id="JAFELM010000034">
    <property type="protein sequence ID" value="MBM6618747.1"/>
    <property type="molecule type" value="Genomic_DNA"/>
</dbReference>
<dbReference type="PRINTS" id="PR00919">
    <property type="entry name" value="THERMOPTASE"/>
</dbReference>
<comment type="cofactor">
    <cofactor evidence="1">
        <name>Co(2+)</name>
        <dbReference type="ChEBI" id="CHEBI:48828"/>
    </cofactor>
</comment>
<dbReference type="Pfam" id="PF02073">
    <property type="entry name" value="Peptidase_M29"/>
    <property type="match status" value="1"/>
</dbReference>
<evidence type="ECO:0000256" key="4">
    <source>
        <dbReference type="ARBA" id="ARBA00008236"/>
    </source>
</evidence>
<dbReference type="InterPro" id="IPR052170">
    <property type="entry name" value="M29_Exopeptidase"/>
</dbReference>
<evidence type="ECO:0000256" key="9">
    <source>
        <dbReference type="ARBA" id="ARBA00023049"/>
    </source>
</evidence>
<evidence type="ECO:0000313" key="11">
    <source>
        <dbReference type="Proteomes" id="UP001518925"/>
    </source>
</evidence>
<dbReference type="SUPFAM" id="SSF144052">
    <property type="entry name" value="Thermophilic metalloprotease-like"/>
    <property type="match status" value="1"/>
</dbReference>